<accession>A0A6N3HH95</accession>
<dbReference type="AlphaFoldDB" id="A0A6N3HH95"/>
<dbReference type="InterPro" id="IPR025159">
    <property type="entry name" value="AbiEi_N"/>
</dbReference>
<reference evidence="2" key="1">
    <citation type="submission" date="2019-11" db="EMBL/GenBank/DDBJ databases">
        <authorList>
            <person name="Feng L."/>
        </authorList>
    </citation>
    <scope>NUCLEOTIDE SEQUENCE</scope>
    <source>
        <strain evidence="2">PdistasonisLFYP31</strain>
    </source>
</reference>
<evidence type="ECO:0000313" key="2">
    <source>
        <dbReference type="EMBL" id="VYU75882.1"/>
    </source>
</evidence>
<feature type="domain" description="AbiEi antitoxin N-terminal" evidence="1">
    <location>
        <begin position="15"/>
        <end position="58"/>
    </location>
</feature>
<evidence type="ECO:0000259" key="1">
    <source>
        <dbReference type="Pfam" id="PF13338"/>
    </source>
</evidence>
<sequence>MKRTSKVDYMNDIINKVASLGGTISTTDISHLSEYKQVLRAKERGDLIRLRHGVYAAPEALLNTMIDVERIIPNGVVCLYNAWTYHQVSTTVPPAFCIAIANKRKVVLPHVLPIELYYWKKENLEFGIMDADISGYKVHITDMERSVCDAVKYRNKIGLDVCAEVIRTYLKKPNRNLARLQDYAKRLRVFNTLKNYLEIAIE</sequence>
<name>A0A6N3HH95_PARDI</name>
<dbReference type="EMBL" id="CACRUW010000033">
    <property type="protein sequence ID" value="VYU75882.1"/>
    <property type="molecule type" value="Genomic_DNA"/>
</dbReference>
<protein>
    <recommendedName>
        <fullName evidence="1">AbiEi antitoxin N-terminal domain-containing protein</fullName>
    </recommendedName>
</protein>
<organism evidence="2">
    <name type="scientific">Parabacteroides distasonis</name>
    <dbReference type="NCBI Taxonomy" id="823"/>
    <lineage>
        <taxon>Bacteria</taxon>
        <taxon>Pseudomonadati</taxon>
        <taxon>Bacteroidota</taxon>
        <taxon>Bacteroidia</taxon>
        <taxon>Bacteroidales</taxon>
        <taxon>Tannerellaceae</taxon>
        <taxon>Parabacteroides</taxon>
    </lineage>
</organism>
<proteinExistence type="predicted"/>
<dbReference type="Pfam" id="PF13338">
    <property type="entry name" value="AbiEi_4"/>
    <property type="match status" value="1"/>
</dbReference>
<gene>
    <name evidence="2" type="ORF">PDLFYP31_03961</name>
</gene>